<dbReference type="SUPFAM" id="SSF56399">
    <property type="entry name" value="ADP-ribosylation"/>
    <property type="match status" value="1"/>
</dbReference>
<name>A0A6H2H4U0_9BURK</name>
<evidence type="ECO:0000313" key="2">
    <source>
        <dbReference type="Proteomes" id="UP000502041"/>
    </source>
</evidence>
<protein>
    <recommendedName>
        <fullName evidence="3">DUF3990 domain-containing protein</fullName>
    </recommendedName>
</protein>
<sequence length="207" mass="23441">MTAPTYPLYQRLPGLILAFHGCDKAIGEKLLQGKMTHLQPSKNNYDWLGGGIYFWENDPLRAWSFAEKASHKHHLTKGSIKTPFVLGAIIDLGLCLNLMDCRALDEVRYAHDILQLSYVGSEEIVPMNTGENLGARFLDRAVIEMLHTLRLQFEEKGGMHPPYDTVRSAFPEGNALYENAGFQAENHIQIAVRNHDCIKGYFRPIQE</sequence>
<dbReference type="RefSeq" id="WP_168920728.1">
    <property type="nucleotide sequence ID" value="NZ_CP051461.1"/>
</dbReference>
<evidence type="ECO:0008006" key="3">
    <source>
        <dbReference type="Google" id="ProtNLM"/>
    </source>
</evidence>
<proteinExistence type="predicted"/>
<organism evidence="1 2">
    <name type="scientific">Polaromonas vacuolata</name>
    <dbReference type="NCBI Taxonomy" id="37448"/>
    <lineage>
        <taxon>Bacteria</taxon>
        <taxon>Pseudomonadati</taxon>
        <taxon>Pseudomonadota</taxon>
        <taxon>Betaproteobacteria</taxon>
        <taxon>Burkholderiales</taxon>
        <taxon>Comamonadaceae</taxon>
        <taxon>Polaromonas</taxon>
    </lineage>
</organism>
<keyword evidence="2" id="KW-1185">Reference proteome</keyword>
<dbReference type="KEGG" id="pvac:HC248_00049"/>
<dbReference type="Proteomes" id="UP000502041">
    <property type="component" value="Chromosome"/>
</dbReference>
<dbReference type="EMBL" id="CP051461">
    <property type="protein sequence ID" value="QJC54787.1"/>
    <property type="molecule type" value="Genomic_DNA"/>
</dbReference>
<evidence type="ECO:0000313" key="1">
    <source>
        <dbReference type="EMBL" id="QJC54787.1"/>
    </source>
</evidence>
<dbReference type="AlphaFoldDB" id="A0A6H2H4U0"/>
<gene>
    <name evidence="1" type="ORF">HC248_00049</name>
</gene>
<reference evidence="1 2" key="1">
    <citation type="submission" date="2020-04" db="EMBL/GenBank/DDBJ databases">
        <title>Complete genome of a Psychrophilic, Marine, Gas Vacuolate Bacterium Polaromonas vacuolata KCTC 22033T.</title>
        <authorList>
            <person name="Hwang K."/>
            <person name="Kim K.M."/>
        </authorList>
    </citation>
    <scope>NUCLEOTIDE SEQUENCE [LARGE SCALE GENOMIC DNA]</scope>
    <source>
        <strain evidence="1 2">KCTC 22033</strain>
    </source>
</reference>
<accession>A0A6H2H4U0</accession>